<organism evidence="8 9">
    <name type="scientific">Sphingobium nicotianae</name>
    <dbReference type="NCBI Taxonomy" id="2782607"/>
    <lineage>
        <taxon>Bacteria</taxon>
        <taxon>Pseudomonadati</taxon>
        <taxon>Pseudomonadota</taxon>
        <taxon>Alphaproteobacteria</taxon>
        <taxon>Sphingomonadales</taxon>
        <taxon>Sphingomonadaceae</taxon>
        <taxon>Sphingobium</taxon>
    </lineage>
</organism>
<evidence type="ECO:0000256" key="4">
    <source>
        <dbReference type="ARBA" id="ARBA00023136"/>
    </source>
</evidence>
<feature type="region of interest" description="Disordered" evidence="6">
    <location>
        <begin position="27"/>
        <end position="49"/>
    </location>
</feature>
<dbReference type="Pfam" id="PF06629">
    <property type="entry name" value="MipA"/>
    <property type="match status" value="1"/>
</dbReference>
<evidence type="ECO:0000313" key="8">
    <source>
        <dbReference type="EMBL" id="MBT2186582.1"/>
    </source>
</evidence>
<feature type="signal peptide" evidence="7">
    <location>
        <begin position="1"/>
        <end position="22"/>
    </location>
</feature>
<proteinExistence type="inferred from homology"/>
<evidence type="ECO:0000256" key="7">
    <source>
        <dbReference type="SAM" id="SignalP"/>
    </source>
</evidence>
<evidence type="ECO:0000256" key="5">
    <source>
        <dbReference type="ARBA" id="ARBA00023237"/>
    </source>
</evidence>
<dbReference type="PANTHER" id="PTHR38776:SF1">
    <property type="entry name" value="MLTA-INTERACTING PROTEIN-RELATED"/>
    <property type="match status" value="1"/>
</dbReference>
<evidence type="ECO:0000256" key="6">
    <source>
        <dbReference type="SAM" id="MobiDB-lite"/>
    </source>
</evidence>
<keyword evidence="9" id="KW-1185">Reference proteome</keyword>
<reference evidence="8" key="1">
    <citation type="submission" date="2021-05" db="EMBL/GenBank/DDBJ databases">
        <title>Genome of Sphingobium sp. strain.</title>
        <authorList>
            <person name="Fan R."/>
        </authorList>
    </citation>
    <scope>NUCLEOTIDE SEQUENCE</scope>
    <source>
        <strain evidence="8">H33</strain>
    </source>
</reference>
<dbReference type="InterPro" id="IPR010583">
    <property type="entry name" value="MipA"/>
</dbReference>
<dbReference type="EMBL" id="JAHGAW010000004">
    <property type="protein sequence ID" value="MBT2186582.1"/>
    <property type="molecule type" value="Genomic_DNA"/>
</dbReference>
<dbReference type="RefSeq" id="WP_214622343.1">
    <property type="nucleotide sequence ID" value="NZ_JAHGAW010000004.1"/>
</dbReference>
<evidence type="ECO:0000256" key="2">
    <source>
        <dbReference type="ARBA" id="ARBA00005722"/>
    </source>
</evidence>
<dbReference type="PANTHER" id="PTHR38776">
    <property type="entry name" value="MLTA-INTERACTING PROTEIN-RELATED"/>
    <property type="match status" value="1"/>
</dbReference>
<keyword evidence="3 7" id="KW-0732">Signal</keyword>
<evidence type="ECO:0000256" key="1">
    <source>
        <dbReference type="ARBA" id="ARBA00004442"/>
    </source>
</evidence>
<keyword evidence="5" id="KW-0998">Cell outer membrane</keyword>
<comment type="subcellular location">
    <subcellularLocation>
        <location evidence="1">Cell outer membrane</location>
    </subcellularLocation>
</comment>
<dbReference type="GO" id="GO:0009279">
    <property type="term" value="C:cell outer membrane"/>
    <property type="evidence" value="ECO:0007669"/>
    <property type="project" value="UniProtKB-SubCell"/>
</dbReference>
<keyword evidence="4" id="KW-0472">Membrane</keyword>
<comment type="caution">
    <text evidence="8">The sequence shown here is derived from an EMBL/GenBank/DDBJ whole genome shotgun (WGS) entry which is preliminary data.</text>
</comment>
<accession>A0A9X1IQ99</accession>
<dbReference type="Proteomes" id="UP001138757">
    <property type="component" value="Unassembled WGS sequence"/>
</dbReference>
<dbReference type="AlphaFoldDB" id="A0A9X1IQ99"/>
<name>A0A9X1IQ99_9SPHN</name>
<evidence type="ECO:0000313" key="9">
    <source>
        <dbReference type="Proteomes" id="UP001138757"/>
    </source>
</evidence>
<protein>
    <submittedName>
        <fullName evidence="8">MipA/OmpV family protein</fullName>
    </submittedName>
</protein>
<feature type="chain" id="PRO_5040981090" evidence="7">
    <location>
        <begin position="23"/>
        <end position="303"/>
    </location>
</feature>
<gene>
    <name evidence="8" type="ORF">KK488_06425</name>
</gene>
<comment type="similarity">
    <text evidence="2">Belongs to the MipA/OmpV family.</text>
</comment>
<sequence>MTRQIAALIALPALLLSPAVHAQQSATPAAAATEAPPSDPLSQGPDGPAAPTVFDSDYLTIGVGAAYGPGYEGSNSYVVFPVVGLQGRIAGFTISPRPAGLAVDLIKDPDDSKIAFNLGPVVRTRLDRTQQIRDPAVLALGKRDVAVETGVTAGFTVSRITNPYDSLSFGTDVRWDIAGAHKGTVIQPSMSYLTPLSKAIAVAVTLSAEHVDDKYAHYYYDVTAAGSAASGMRPYRAHAGWKGASLSLVSFYDLDGNLADGGFALVGGLSYARLLGNFAQSPIVSQRGSKDQFLIGGGVAYTF</sequence>
<evidence type="ECO:0000256" key="3">
    <source>
        <dbReference type="ARBA" id="ARBA00022729"/>
    </source>
</evidence>
<feature type="compositionally biased region" description="Low complexity" evidence="6">
    <location>
        <begin position="27"/>
        <end position="36"/>
    </location>
</feature>